<evidence type="ECO:0000256" key="4">
    <source>
        <dbReference type="ARBA" id="ARBA00022982"/>
    </source>
</evidence>
<dbReference type="GO" id="GO:0020037">
    <property type="term" value="F:heme binding"/>
    <property type="evidence" value="ECO:0007669"/>
    <property type="project" value="InterPro"/>
</dbReference>
<organism evidence="10 11">
    <name type="scientific">Paucimonas lemoignei</name>
    <name type="common">Pseudomonas lemoignei</name>
    <dbReference type="NCBI Taxonomy" id="29443"/>
    <lineage>
        <taxon>Bacteria</taxon>
        <taxon>Pseudomonadati</taxon>
        <taxon>Pseudomonadota</taxon>
        <taxon>Betaproteobacteria</taxon>
        <taxon>Burkholderiales</taxon>
        <taxon>Burkholderiaceae</taxon>
        <taxon>Paucimonas</taxon>
    </lineage>
</organism>
<keyword evidence="2 6" id="KW-0349">Heme</keyword>
<reference evidence="10 11" key="1">
    <citation type="submission" date="2019-03" db="EMBL/GenBank/DDBJ databases">
        <title>Genomic Encyclopedia of Type Strains, Phase IV (KMG-IV): sequencing the most valuable type-strain genomes for metagenomic binning, comparative biology and taxonomic classification.</title>
        <authorList>
            <person name="Goeker M."/>
        </authorList>
    </citation>
    <scope>NUCLEOTIDE SEQUENCE [LARGE SCALE GENOMIC DNA]</scope>
    <source>
        <strain evidence="10 11">DSM 7445</strain>
    </source>
</reference>
<dbReference type="PANTHER" id="PTHR40942:SF4">
    <property type="entry name" value="CYTOCHROME C5"/>
    <property type="match status" value="1"/>
</dbReference>
<gene>
    <name evidence="10" type="ORF">EDC30_11077</name>
</gene>
<dbReference type="Pfam" id="PF13442">
    <property type="entry name" value="Cytochrome_CBB3"/>
    <property type="match status" value="2"/>
</dbReference>
<dbReference type="RefSeq" id="WP_132259614.1">
    <property type="nucleotide sequence ID" value="NZ_SLZQ01000010.1"/>
</dbReference>
<feature type="domain" description="Cytochrome c" evidence="9">
    <location>
        <begin position="80"/>
        <end position="158"/>
    </location>
</feature>
<dbReference type="PROSITE" id="PS51007">
    <property type="entry name" value="CYTC"/>
    <property type="match status" value="2"/>
</dbReference>
<evidence type="ECO:0000313" key="10">
    <source>
        <dbReference type="EMBL" id="TCS35609.1"/>
    </source>
</evidence>
<dbReference type="Gene3D" id="1.10.760.10">
    <property type="entry name" value="Cytochrome c-like domain"/>
    <property type="match status" value="2"/>
</dbReference>
<dbReference type="PANTHER" id="PTHR40942">
    <property type="match status" value="1"/>
</dbReference>
<keyword evidence="8" id="KW-0472">Membrane</keyword>
<dbReference type="EMBL" id="SLZQ01000010">
    <property type="protein sequence ID" value="TCS35609.1"/>
    <property type="molecule type" value="Genomic_DNA"/>
</dbReference>
<dbReference type="InterPro" id="IPR036909">
    <property type="entry name" value="Cyt_c-like_dom_sf"/>
</dbReference>
<evidence type="ECO:0000256" key="6">
    <source>
        <dbReference type="PROSITE-ProRule" id="PRU00433"/>
    </source>
</evidence>
<dbReference type="GO" id="GO:0009055">
    <property type="term" value="F:electron transfer activity"/>
    <property type="evidence" value="ECO:0007669"/>
    <property type="project" value="InterPro"/>
</dbReference>
<dbReference type="Proteomes" id="UP000295382">
    <property type="component" value="Unassembled WGS sequence"/>
</dbReference>
<evidence type="ECO:0000313" key="11">
    <source>
        <dbReference type="Proteomes" id="UP000295382"/>
    </source>
</evidence>
<keyword evidence="11" id="KW-1185">Reference proteome</keyword>
<dbReference type="OrthoDB" id="9814708at2"/>
<dbReference type="AlphaFoldDB" id="A0A4R3HW61"/>
<evidence type="ECO:0000256" key="2">
    <source>
        <dbReference type="ARBA" id="ARBA00022617"/>
    </source>
</evidence>
<dbReference type="InterPro" id="IPR002323">
    <property type="entry name" value="Cyt_CIE"/>
</dbReference>
<evidence type="ECO:0000256" key="3">
    <source>
        <dbReference type="ARBA" id="ARBA00022723"/>
    </source>
</evidence>
<name>A0A4R3HW61_PAULE</name>
<dbReference type="GO" id="GO:0005506">
    <property type="term" value="F:iron ion binding"/>
    <property type="evidence" value="ECO:0007669"/>
    <property type="project" value="InterPro"/>
</dbReference>
<dbReference type="PRINTS" id="PR00607">
    <property type="entry name" value="CYTCHROMECIE"/>
</dbReference>
<feature type="domain" description="Cytochrome c" evidence="9">
    <location>
        <begin position="218"/>
        <end position="297"/>
    </location>
</feature>
<evidence type="ECO:0000256" key="8">
    <source>
        <dbReference type="SAM" id="Phobius"/>
    </source>
</evidence>
<keyword evidence="1" id="KW-0813">Transport</keyword>
<proteinExistence type="predicted"/>
<accession>A0A4R3HW61</accession>
<keyword evidence="4" id="KW-0249">Electron transport</keyword>
<keyword evidence="8" id="KW-1133">Transmembrane helix</keyword>
<protein>
    <submittedName>
        <fullName evidence="10">Cytochrome c5</fullName>
    </submittedName>
</protein>
<keyword evidence="8" id="KW-0812">Transmembrane</keyword>
<keyword evidence="5 6" id="KW-0408">Iron</keyword>
<dbReference type="InterPro" id="IPR009056">
    <property type="entry name" value="Cyt_c-like_dom"/>
</dbReference>
<comment type="caution">
    <text evidence="10">The sequence shown here is derived from an EMBL/GenBank/DDBJ whole genome shotgun (WGS) entry which is preliminary data.</text>
</comment>
<feature type="transmembrane region" description="Helical" evidence="8">
    <location>
        <begin position="18"/>
        <end position="36"/>
    </location>
</feature>
<dbReference type="SUPFAM" id="SSF46626">
    <property type="entry name" value="Cytochrome c"/>
    <property type="match status" value="2"/>
</dbReference>
<evidence type="ECO:0000256" key="5">
    <source>
        <dbReference type="ARBA" id="ARBA00023004"/>
    </source>
</evidence>
<evidence type="ECO:0000256" key="7">
    <source>
        <dbReference type="SAM" id="MobiDB-lite"/>
    </source>
</evidence>
<evidence type="ECO:0000256" key="1">
    <source>
        <dbReference type="ARBA" id="ARBA00022448"/>
    </source>
</evidence>
<evidence type="ECO:0000259" key="9">
    <source>
        <dbReference type="PROSITE" id="PS51007"/>
    </source>
</evidence>
<keyword evidence="3 6" id="KW-0479">Metal-binding</keyword>
<sequence>MSDAHKEHETLIKTPKQLIAVIAAAFIVPILVIVLLTKFVTADKGGTSGLSQEQLSEATAERIRPVGDEGFTLKVAGGPVQLQAGDAVYKAVCATCHEAGLAGAPKVGDNAGWSARIAQGYDTLVSHAIKGIRGMPAKGGNPDLDDVEVARAVVFMANKSGAKFKEPEVKAAASAAAAPASETKTDPGSAPAGAAAGAAPAATAPAAAAPAAAAPATVSADAGKKVYESACVACHGAGVAGAPKFGDKTAWAPRLKKGMDALHASALKGLNAMPPKGGSSASDAEVMAAVDYMAAAAK</sequence>
<feature type="region of interest" description="Disordered" evidence="7">
    <location>
        <begin position="177"/>
        <end position="196"/>
    </location>
</feature>